<dbReference type="Proteomes" id="UP000292781">
    <property type="component" value="Unassembled WGS sequence"/>
</dbReference>
<reference evidence="1 2" key="1">
    <citation type="submission" date="2019-02" db="EMBL/GenBank/DDBJ databases">
        <title>Siculibacillus lacustris gen. nov., sp. nov., a new rosette-forming bacterium isolated from a freshwater crater lake (Lake St. Ana, Romania).</title>
        <authorList>
            <person name="Felfoldi T."/>
            <person name="Marton Z."/>
            <person name="Szabo A."/>
            <person name="Mentes A."/>
            <person name="Boka K."/>
            <person name="Marialigeti K."/>
            <person name="Mathe I."/>
            <person name="Koncz M."/>
            <person name="Schumann P."/>
            <person name="Toth E."/>
        </authorList>
    </citation>
    <scope>NUCLEOTIDE SEQUENCE [LARGE SCALE GENOMIC DNA]</scope>
    <source>
        <strain evidence="1 2">SA-279</strain>
    </source>
</reference>
<evidence type="ECO:0000313" key="1">
    <source>
        <dbReference type="EMBL" id="TBW33499.1"/>
    </source>
</evidence>
<dbReference type="RefSeq" id="WP_131311438.1">
    <property type="nucleotide sequence ID" value="NZ_SJFN01000043.1"/>
</dbReference>
<evidence type="ECO:0008006" key="3">
    <source>
        <dbReference type="Google" id="ProtNLM"/>
    </source>
</evidence>
<dbReference type="EMBL" id="SJFN01000043">
    <property type="protein sequence ID" value="TBW33499.1"/>
    <property type="molecule type" value="Genomic_DNA"/>
</dbReference>
<dbReference type="OrthoDB" id="7677847at2"/>
<organism evidence="1 2">
    <name type="scientific">Siculibacillus lacustris</name>
    <dbReference type="NCBI Taxonomy" id="1549641"/>
    <lineage>
        <taxon>Bacteria</taxon>
        <taxon>Pseudomonadati</taxon>
        <taxon>Pseudomonadota</taxon>
        <taxon>Alphaproteobacteria</taxon>
        <taxon>Hyphomicrobiales</taxon>
        <taxon>Ancalomicrobiaceae</taxon>
        <taxon>Siculibacillus</taxon>
    </lineage>
</organism>
<name>A0A4Q9VFJ4_9HYPH</name>
<comment type="caution">
    <text evidence="1">The sequence shown here is derived from an EMBL/GenBank/DDBJ whole genome shotgun (WGS) entry which is preliminary data.</text>
</comment>
<gene>
    <name evidence="1" type="ORF">EYW49_20190</name>
</gene>
<dbReference type="AlphaFoldDB" id="A0A4Q9VFJ4"/>
<keyword evidence="2" id="KW-1185">Reference proteome</keyword>
<accession>A0A4Q9VFJ4</accession>
<proteinExistence type="predicted"/>
<sequence length="162" mass="17865">MMPQSIYVQPEAEAPIRTEAEARALLADFEAVMSELMELIETETGLVRDGRLFAATDLTARKNDLLGRYMKGRIRLKSQFASLTRLVPDALEPLRQRHLANMELVRANLAALAIAREVAEGIVRNVSSTLGRQAAPRTYGRNAGMPPIRAAAARGIALDRRL</sequence>
<protein>
    <recommendedName>
        <fullName evidence="3">Flagellar protein FlgN</fullName>
    </recommendedName>
</protein>
<evidence type="ECO:0000313" key="2">
    <source>
        <dbReference type="Proteomes" id="UP000292781"/>
    </source>
</evidence>